<dbReference type="InterPro" id="IPR036105">
    <property type="entry name" value="DiNase_FeMo-co_biosyn_sf"/>
</dbReference>
<name>A0ABX5VD49_9BACT</name>
<dbReference type="Proteomes" id="UP000306825">
    <property type="component" value="Chromosome"/>
</dbReference>
<organism evidence="1 2">
    <name type="scientific">Caminibacter mediatlanticus TB-2</name>
    <dbReference type="NCBI Taxonomy" id="391592"/>
    <lineage>
        <taxon>Bacteria</taxon>
        <taxon>Pseudomonadati</taxon>
        <taxon>Campylobacterota</taxon>
        <taxon>Epsilonproteobacteria</taxon>
        <taxon>Nautiliales</taxon>
        <taxon>Nautiliaceae</taxon>
        <taxon>Caminibacter</taxon>
    </lineage>
</organism>
<evidence type="ECO:0008006" key="3">
    <source>
        <dbReference type="Google" id="ProtNLM"/>
    </source>
</evidence>
<protein>
    <recommendedName>
        <fullName evidence="3">Dinitrogenase iron-molybdenum cofactor biosynthesis domain-containing protein</fullName>
    </recommendedName>
</protein>
<evidence type="ECO:0000313" key="2">
    <source>
        <dbReference type="Proteomes" id="UP000306825"/>
    </source>
</evidence>
<sequence>MKIVITSNGEFIGSKFCPHFEECKYLIVYDTKTKLYGARKSPSFNTKNILTLTKFLKQIYIKNIITGKKINDKFFKVFIPTKKDISVEEAIIEFLENYNF</sequence>
<gene>
    <name evidence="1" type="ORF">FE773_08295</name>
</gene>
<dbReference type="SUPFAM" id="SSF53146">
    <property type="entry name" value="Nitrogenase accessory factor-like"/>
    <property type="match status" value="1"/>
</dbReference>
<keyword evidence="2" id="KW-1185">Reference proteome</keyword>
<dbReference type="RefSeq" id="WP_138323777.1">
    <property type="nucleotide sequence ID" value="NZ_CP040463.1"/>
</dbReference>
<dbReference type="EMBL" id="CP040463">
    <property type="protein sequence ID" value="QCT95190.1"/>
    <property type="molecule type" value="Genomic_DNA"/>
</dbReference>
<accession>A0ABX5VD49</accession>
<reference evidence="1 2" key="1">
    <citation type="submission" date="2019-05" db="EMBL/GenBank/DDBJ databases">
        <title>A comparative analysis of the Nautiliaceae.</title>
        <authorList>
            <person name="Grosche A."/>
            <person name="Smedile F."/>
            <person name="Vetriani C."/>
        </authorList>
    </citation>
    <scope>NUCLEOTIDE SEQUENCE [LARGE SCALE GENOMIC DNA]</scope>
    <source>
        <strain evidence="1 2">TB-2</strain>
    </source>
</reference>
<dbReference type="Gene3D" id="3.30.420.130">
    <property type="entry name" value="Dinitrogenase iron-molybdenum cofactor biosynthesis domain"/>
    <property type="match status" value="1"/>
</dbReference>
<evidence type="ECO:0000313" key="1">
    <source>
        <dbReference type="EMBL" id="QCT95190.1"/>
    </source>
</evidence>
<proteinExistence type="predicted"/>